<protein>
    <submittedName>
        <fullName evidence="2">Uncharacterized protein</fullName>
    </submittedName>
</protein>
<dbReference type="RefSeq" id="XP_060287261.1">
    <property type="nucleotide sequence ID" value="XM_060422823.1"/>
</dbReference>
<feature type="region of interest" description="Disordered" evidence="1">
    <location>
        <begin position="464"/>
        <end position="613"/>
    </location>
</feature>
<feature type="compositionally biased region" description="Polar residues" evidence="1">
    <location>
        <begin position="400"/>
        <end position="412"/>
    </location>
</feature>
<feature type="compositionally biased region" description="Pro residues" evidence="1">
    <location>
        <begin position="148"/>
        <end position="162"/>
    </location>
</feature>
<accession>A0AAJ0C8S1</accession>
<feature type="region of interest" description="Disordered" evidence="1">
    <location>
        <begin position="396"/>
        <end position="441"/>
    </location>
</feature>
<feature type="compositionally biased region" description="Pro residues" evidence="1">
    <location>
        <begin position="751"/>
        <end position="763"/>
    </location>
</feature>
<feature type="region of interest" description="Disordered" evidence="1">
    <location>
        <begin position="968"/>
        <end position="992"/>
    </location>
</feature>
<evidence type="ECO:0000256" key="1">
    <source>
        <dbReference type="SAM" id="MobiDB-lite"/>
    </source>
</evidence>
<comment type="caution">
    <text evidence="2">The sequence shown here is derived from an EMBL/GenBank/DDBJ whole genome shotgun (WGS) entry which is preliminary data.</text>
</comment>
<dbReference type="AlphaFoldDB" id="A0AAJ0C8S1"/>
<keyword evidence="3" id="KW-1185">Reference proteome</keyword>
<dbReference type="EMBL" id="MU838999">
    <property type="protein sequence ID" value="KAK1771048.1"/>
    <property type="molecule type" value="Genomic_DNA"/>
</dbReference>
<feature type="compositionally biased region" description="Polar residues" evidence="1">
    <location>
        <begin position="432"/>
        <end position="441"/>
    </location>
</feature>
<feature type="region of interest" description="Disordered" evidence="1">
    <location>
        <begin position="338"/>
        <end position="360"/>
    </location>
</feature>
<feature type="compositionally biased region" description="Basic and acidic residues" evidence="1">
    <location>
        <begin position="968"/>
        <end position="988"/>
    </location>
</feature>
<feature type="region of interest" description="Disordered" evidence="1">
    <location>
        <begin position="40"/>
        <end position="255"/>
    </location>
</feature>
<feature type="region of interest" description="Disordered" evidence="1">
    <location>
        <begin position="1"/>
        <end position="25"/>
    </location>
</feature>
<reference evidence="2" key="1">
    <citation type="submission" date="2023-06" db="EMBL/GenBank/DDBJ databases">
        <title>Genome-scale phylogeny and comparative genomics of the fungal order Sordariales.</title>
        <authorList>
            <consortium name="Lawrence Berkeley National Laboratory"/>
            <person name="Hensen N."/>
            <person name="Bonometti L."/>
            <person name="Westerberg I."/>
            <person name="Brannstrom I.O."/>
            <person name="Guillou S."/>
            <person name="Cros-Aarteil S."/>
            <person name="Calhoun S."/>
            <person name="Haridas S."/>
            <person name="Kuo A."/>
            <person name="Mondo S."/>
            <person name="Pangilinan J."/>
            <person name="Riley R."/>
            <person name="Labutti K."/>
            <person name="Andreopoulos B."/>
            <person name="Lipzen A."/>
            <person name="Chen C."/>
            <person name="Yanf M."/>
            <person name="Daum C."/>
            <person name="Ng V."/>
            <person name="Clum A."/>
            <person name="Steindorff A."/>
            <person name="Ohm R."/>
            <person name="Martin F."/>
            <person name="Silar P."/>
            <person name="Natvig D."/>
            <person name="Lalanne C."/>
            <person name="Gautier V."/>
            <person name="Ament-Velasquez S.L."/>
            <person name="Kruys A."/>
            <person name="Hutchinson M.I."/>
            <person name="Powell A.J."/>
            <person name="Barry K."/>
            <person name="Miller A.N."/>
            <person name="Grigoriev I.V."/>
            <person name="Debuchy R."/>
            <person name="Gladieux P."/>
            <person name="Thoren M.H."/>
            <person name="Johannesson H."/>
        </authorList>
    </citation>
    <scope>NUCLEOTIDE SEQUENCE</scope>
    <source>
        <strain evidence="2">8032-3</strain>
    </source>
</reference>
<evidence type="ECO:0000313" key="3">
    <source>
        <dbReference type="Proteomes" id="UP001244011"/>
    </source>
</evidence>
<evidence type="ECO:0000313" key="2">
    <source>
        <dbReference type="EMBL" id="KAK1771048.1"/>
    </source>
</evidence>
<proteinExistence type="predicted"/>
<feature type="compositionally biased region" description="Polar residues" evidence="1">
    <location>
        <begin position="1"/>
        <end position="13"/>
    </location>
</feature>
<feature type="compositionally biased region" description="Polar residues" evidence="1">
    <location>
        <begin position="73"/>
        <end position="83"/>
    </location>
</feature>
<feature type="compositionally biased region" description="Low complexity" evidence="1">
    <location>
        <begin position="105"/>
        <end position="121"/>
    </location>
</feature>
<sequence length="1081" mass="118968">MTASAGSRPTPSSVMGILPPADYASSTTLNGLAGQRLFKKHKVLPHPSKGKPVGVNGSPRSVAPVYGLEIDTSPKSSGSQASIPTLKHQSRKTVGGPDLPPTPPVHSRNPSSSHSTLPSSPTYVASPIQNTERVQATSPVTPTDQRTPPTPNLTPERTPPGPADRRPKLRPPIYDRMPSKTTTDSRTESFRTAPENPYSSEDEDEKSTIRPKPPSARTSQNTVRQVDVEAESGPQTVGLGLGPESGAEDDLTPRTRREFASFDGGWASGSEVEQEWDDNLMRNVTVKKRKPGMNGSKQEVVENVTVAQTNATKALRSISLQESPLVYPSRRVVSDRVKPSTASSVSESSTNMDHRRFSGVSTRSTVSTVVEAILVDAPPQRRKTLRHVKKKAVLRDSGLDLSSTGSFPTSLPSDDPRNQERPSGQAGRERTASTATFNSISSRKARREIYKNGAIPVIVIPGRSSSVKSNSKEPSLRSTSSRRSKRSQSLSSTPIPLSSKGTTPHFERPTRRSRTLSGSDGSRPGDQRTIDYPPVVPARSSSLSAPTSRNTSRAGSLTAQSLEAHNAFQAQQTRKALQSLSPKDPTEPQASERAAARRQPLHTNPGLVEQKHASSEIAIRLIPSFESNKSGKESHSHGAHEDGYGDPFYGRRLSVQKTPFSLASLETTVTSHAEVSEALAVNIYPHQNKSVLVVNHSNKPSESSSLEQPQTTPEQESPIIKSTEPGVTGPVTPPQPTFSMDDVDSPLRNPRAPPEPPELPKPPVITFIPATPSGLTPAQEKQERLGNYFEEAPQEPQRPISLLRRTFSLRRHSEYGPSASRNPGLLTRTFSLSRNVKKQRPENGTARGGRKPASSAYPTEDDEPADENRLHPFWRPAHFDYPRDENDWVYDVSDEEMVRFPPVDNRPAPRRSLSARMKRTFAILPIRDEYDDHYAPVESGVTAQRSIRRTASGSLRVVKQRRSLDSLRRQARALDERPYTAPDQETRSRGPRFWRSNSLSRRYPKGGADAAIFPNFLPGLGSKIDKYGFHNLPRRISERQREKRSRELRLKISGPREVRDGVGDVIRRSSWRDAFNQSRHV</sequence>
<organism evidence="2 3">
    <name type="scientific">Phialemonium atrogriseum</name>
    <dbReference type="NCBI Taxonomy" id="1093897"/>
    <lineage>
        <taxon>Eukaryota</taxon>
        <taxon>Fungi</taxon>
        <taxon>Dikarya</taxon>
        <taxon>Ascomycota</taxon>
        <taxon>Pezizomycotina</taxon>
        <taxon>Sordariomycetes</taxon>
        <taxon>Sordariomycetidae</taxon>
        <taxon>Cephalothecales</taxon>
        <taxon>Cephalothecaceae</taxon>
        <taxon>Phialemonium</taxon>
    </lineage>
</organism>
<feature type="compositionally biased region" description="Polar residues" evidence="1">
    <location>
        <begin position="697"/>
        <end position="715"/>
    </location>
</feature>
<feature type="region of interest" description="Disordered" evidence="1">
    <location>
        <begin position="697"/>
        <end position="800"/>
    </location>
</feature>
<dbReference type="Proteomes" id="UP001244011">
    <property type="component" value="Unassembled WGS sequence"/>
</dbReference>
<gene>
    <name evidence="2" type="ORF">QBC33DRAFT_228612</name>
</gene>
<feature type="region of interest" description="Disordered" evidence="1">
    <location>
        <begin position="812"/>
        <end position="869"/>
    </location>
</feature>
<feature type="compositionally biased region" description="Polar residues" evidence="1">
    <location>
        <begin position="539"/>
        <end position="581"/>
    </location>
</feature>
<feature type="compositionally biased region" description="Polar residues" evidence="1">
    <location>
        <begin position="127"/>
        <end position="147"/>
    </location>
</feature>
<feature type="compositionally biased region" description="Low complexity" evidence="1">
    <location>
        <begin position="340"/>
        <end position="349"/>
    </location>
</feature>
<name>A0AAJ0C8S1_9PEZI</name>
<dbReference type="GeneID" id="85306010"/>